<dbReference type="RefSeq" id="WP_346028105.1">
    <property type="nucleotide sequence ID" value="NZ_BAAAON010000002.1"/>
</dbReference>
<organism evidence="3 4">
    <name type="scientific">Arthrobacter parietis</name>
    <dbReference type="NCBI Taxonomy" id="271434"/>
    <lineage>
        <taxon>Bacteria</taxon>
        <taxon>Bacillati</taxon>
        <taxon>Actinomycetota</taxon>
        <taxon>Actinomycetes</taxon>
        <taxon>Micrococcales</taxon>
        <taxon>Micrococcaceae</taxon>
        <taxon>Arthrobacter</taxon>
    </lineage>
</organism>
<proteinExistence type="predicted"/>
<protein>
    <submittedName>
        <fullName evidence="3">DUF58 domain-containing protein</fullName>
    </submittedName>
</protein>
<feature type="transmembrane region" description="Helical" evidence="1">
    <location>
        <begin position="12"/>
        <end position="29"/>
    </location>
</feature>
<dbReference type="EMBL" id="BAAAON010000002">
    <property type="protein sequence ID" value="GAA2175282.1"/>
    <property type="molecule type" value="Genomic_DNA"/>
</dbReference>
<dbReference type="PANTHER" id="PTHR33608:SF14">
    <property type="entry name" value="POSSIBLE CONSERVED SECRETED PROTEIN"/>
    <property type="match status" value="1"/>
</dbReference>
<feature type="domain" description="DUF58" evidence="2">
    <location>
        <begin position="202"/>
        <end position="326"/>
    </location>
</feature>
<gene>
    <name evidence="3" type="ORF">GCM10009784_17050</name>
</gene>
<keyword evidence="1" id="KW-0472">Membrane</keyword>
<accession>A0ABN3AWB5</accession>
<dbReference type="Proteomes" id="UP001500974">
    <property type="component" value="Unassembled WGS sequence"/>
</dbReference>
<sequence length="458" mass="48191">MSGKGGFRPGGQWSLASITMMVCVVVGLFMGRPDVVVLGLPLAFAAASGWSALRPPPAGQARSSAGMEATTFGIEPDPGESDEGRRTFRVASGGPSGIALIQAAAAGGPAVSALVLLGGPFAVSVPVPRSGRARVLTVGAAALTLDGVMRQEARELEPVRLTVLPRVREARLLPLPHRLQGRTGEHTSRSIGDGGELRSIDEFRPGDQLRRIDWRATARQSANEDRLFVRRSYARSEAGVHLVLDTAHDYPALLRAWFPLRTEPVNALSSLHLAREAATLLAASYLAAGDRVGLNDLSARHWPVRATGGHRQLELIRTQLALMTASGRPEQSSRDPGAPAGSLIYVMSTFTDEEPARLMGLWQAAGHRVIGVDILPALEGSAVSPSGRRASRLVLLRRREVMNALAVSGMAVLGYRGGGSIAAGGALDSIPGQLPLETGLASLRRPTGSYRSAVGGPV</sequence>
<comment type="caution">
    <text evidence="3">The sequence shown here is derived from an EMBL/GenBank/DDBJ whole genome shotgun (WGS) entry which is preliminary data.</text>
</comment>
<dbReference type="PANTHER" id="PTHR33608">
    <property type="entry name" value="BLL2464 PROTEIN"/>
    <property type="match status" value="1"/>
</dbReference>
<keyword evidence="1" id="KW-1133">Transmembrane helix</keyword>
<evidence type="ECO:0000259" key="2">
    <source>
        <dbReference type="Pfam" id="PF01882"/>
    </source>
</evidence>
<keyword evidence="1" id="KW-0812">Transmembrane</keyword>
<evidence type="ECO:0000313" key="3">
    <source>
        <dbReference type="EMBL" id="GAA2175282.1"/>
    </source>
</evidence>
<dbReference type="Pfam" id="PF01882">
    <property type="entry name" value="DUF58"/>
    <property type="match status" value="1"/>
</dbReference>
<reference evidence="3 4" key="1">
    <citation type="journal article" date="2019" name="Int. J. Syst. Evol. Microbiol.">
        <title>The Global Catalogue of Microorganisms (GCM) 10K type strain sequencing project: providing services to taxonomists for standard genome sequencing and annotation.</title>
        <authorList>
            <consortium name="The Broad Institute Genomics Platform"/>
            <consortium name="The Broad Institute Genome Sequencing Center for Infectious Disease"/>
            <person name="Wu L."/>
            <person name="Ma J."/>
        </authorList>
    </citation>
    <scope>NUCLEOTIDE SEQUENCE [LARGE SCALE GENOMIC DNA]</scope>
    <source>
        <strain evidence="3 4">JCM 14917</strain>
    </source>
</reference>
<feature type="transmembrane region" description="Helical" evidence="1">
    <location>
        <begin position="35"/>
        <end position="53"/>
    </location>
</feature>
<evidence type="ECO:0000256" key="1">
    <source>
        <dbReference type="SAM" id="Phobius"/>
    </source>
</evidence>
<name>A0ABN3AWB5_9MICC</name>
<keyword evidence="4" id="KW-1185">Reference proteome</keyword>
<dbReference type="InterPro" id="IPR002881">
    <property type="entry name" value="DUF58"/>
</dbReference>
<evidence type="ECO:0000313" key="4">
    <source>
        <dbReference type="Proteomes" id="UP001500974"/>
    </source>
</evidence>